<evidence type="ECO:0000256" key="5">
    <source>
        <dbReference type="ARBA" id="ARBA00044104"/>
    </source>
</evidence>
<organism evidence="9 10">
    <name type="scientific">Danionella cerebrum</name>
    <dbReference type="NCBI Taxonomy" id="2873325"/>
    <lineage>
        <taxon>Eukaryota</taxon>
        <taxon>Metazoa</taxon>
        <taxon>Chordata</taxon>
        <taxon>Craniata</taxon>
        <taxon>Vertebrata</taxon>
        <taxon>Euteleostomi</taxon>
        <taxon>Actinopterygii</taxon>
        <taxon>Neopterygii</taxon>
        <taxon>Teleostei</taxon>
        <taxon>Ostariophysi</taxon>
        <taxon>Cypriniformes</taxon>
        <taxon>Danionidae</taxon>
        <taxon>Danioninae</taxon>
        <taxon>Danionella</taxon>
    </lineage>
</organism>
<comment type="caution">
    <text evidence="9">The sequence shown here is derived from an EMBL/GenBank/DDBJ whole genome shotgun (WGS) entry which is preliminary data.</text>
</comment>
<comment type="subcellular location">
    <subcellularLocation>
        <location evidence="1">Membrane</location>
        <topology evidence="1">Single-pass membrane protein</topology>
    </subcellularLocation>
</comment>
<feature type="transmembrane region" description="Helical" evidence="7">
    <location>
        <begin position="32"/>
        <end position="55"/>
    </location>
</feature>
<evidence type="ECO:0000256" key="4">
    <source>
        <dbReference type="ARBA" id="ARBA00023136"/>
    </source>
</evidence>
<comment type="similarity">
    <text evidence="6">Belongs to the menorin family.</text>
</comment>
<protein>
    <recommendedName>
        <fullName evidence="5">Protein FAM151A</fullName>
    </recommendedName>
</protein>
<dbReference type="PANTHER" id="PTHR21184:SF4">
    <property type="entry name" value="PROTEIN FAM151A"/>
    <property type="match status" value="1"/>
</dbReference>
<dbReference type="AlphaFoldDB" id="A0A553QC85"/>
<evidence type="ECO:0000256" key="1">
    <source>
        <dbReference type="ARBA" id="ARBA00004167"/>
    </source>
</evidence>
<evidence type="ECO:0000256" key="6">
    <source>
        <dbReference type="ARBA" id="ARBA00044953"/>
    </source>
</evidence>
<evidence type="ECO:0000313" key="10">
    <source>
        <dbReference type="Proteomes" id="UP000316079"/>
    </source>
</evidence>
<evidence type="ECO:0000313" key="9">
    <source>
        <dbReference type="EMBL" id="TRY87537.1"/>
    </source>
</evidence>
<dbReference type="Proteomes" id="UP000316079">
    <property type="component" value="Unassembled WGS sequence"/>
</dbReference>
<dbReference type="GO" id="GO:0016020">
    <property type="term" value="C:membrane"/>
    <property type="evidence" value="ECO:0007669"/>
    <property type="project" value="UniProtKB-SubCell"/>
</dbReference>
<keyword evidence="4 7" id="KW-0472">Membrane</keyword>
<keyword evidence="2 7" id="KW-0812">Transmembrane</keyword>
<accession>A0A553QC85</accession>
<keyword evidence="3 7" id="KW-1133">Transmembrane helix</keyword>
<evidence type="ECO:0000256" key="3">
    <source>
        <dbReference type="ARBA" id="ARBA00022989"/>
    </source>
</evidence>
<dbReference type="PANTHER" id="PTHR21184">
    <property type="entry name" value="MENORIN (DENDRITIC BRANCHING PROTEIN)"/>
    <property type="match status" value="1"/>
</dbReference>
<feature type="domain" description="Menorin-like" evidence="8">
    <location>
        <begin position="90"/>
        <end position="327"/>
    </location>
</feature>
<evidence type="ECO:0000259" key="8">
    <source>
        <dbReference type="Pfam" id="PF10223"/>
    </source>
</evidence>
<reference evidence="9 10" key="1">
    <citation type="journal article" date="2019" name="Sci. Data">
        <title>Hybrid genome assembly and annotation of Danionella translucida.</title>
        <authorList>
            <person name="Kadobianskyi M."/>
            <person name="Schulze L."/>
            <person name="Schuelke M."/>
            <person name="Judkewitz B."/>
        </authorList>
    </citation>
    <scope>NUCLEOTIDE SEQUENCE [LARGE SCALE GENOMIC DNA]</scope>
    <source>
        <strain evidence="9 10">Bolton</strain>
    </source>
</reference>
<dbReference type="EMBL" id="SRMA01026120">
    <property type="protein sequence ID" value="TRY87537.1"/>
    <property type="molecule type" value="Genomic_DNA"/>
</dbReference>
<evidence type="ECO:0000256" key="2">
    <source>
        <dbReference type="ARBA" id="ARBA00022692"/>
    </source>
</evidence>
<proteinExistence type="inferred from homology"/>
<dbReference type="GO" id="GO:0005615">
    <property type="term" value="C:extracellular space"/>
    <property type="evidence" value="ECO:0007669"/>
    <property type="project" value="TreeGrafter"/>
</dbReference>
<dbReference type="Pfam" id="PF10223">
    <property type="entry name" value="Menorin_N"/>
    <property type="match status" value="2"/>
</dbReference>
<sequence>MEDKKQENYEDDEDGERKEEKRILGIFTREQFNMLCVALGLITLLLIITLTSVFVSRKADASVETEMELFPSDGDMLDFLIQTGEIKEKDGLYATWYHSANSKSEMNKALNSEVMILEADVNLQGHNTVNQTNIPIMAHPPDVYSDNSLKEWLEAVLKSKKGIKLDFKSIGAVAPSLDLLREKNHSGINRPVWINADILPGPNVPDFWPSINASQFFGLIQEKFPDVTISPGWKVLYLSIFPSVTYTRSMVEQMYSTVKHLPQKITFPVHALMAKNGWPHLSWLLSQSSRFSLTLWQGKENPTVNDLLFIRDNSNPQRIYYDIYEPVLSQSANGNGLNIQWNTVTDKASLLSVLQEGPEGMLVIPVITSVHQPNMSVVPGSSPELPLQECLDLIMSSKKPLGIFLQIKSKRQLRTTLEILRQAYASDLLYFPTWINMDISHNAFQKQGYISGEEFLKTVDQIFPYVTLAPSWPEETLGEGYTEELVGSMLQLFQGAWQEVSLQLHCKALHRTTGAGFRGLLQAQPLFSLTMNCVGDHIVDIELSAAFANLTLMQADRQRSFYNVPHAYRDRIANLFEIQDHLHSLGKLKVKH</sequence>
<dbReference type="InterPro" id="IPR019356">
    <property type="entry name" value="Menorin_dom"/>
</dbReference>
<evidence type="ECO:0000256" key="7">
    <source>
        <dbReference type="SAM" id="Phobius"/>
    </source>
</evidence>
<keyword evidence="10" id="KW-1185">Reference proteome</keyword>
<gene>
    <name evidence="9" type="ORF">DNTS_007092</name>
</gene>
<name>A0A553QC85_9TELE</name>
<feature type="domain" description="Menorin-like" evidence="8">
    <location>
        <begin position="335"/>
        <end position="567"/>
    </location>
</feature>
<dbReference type="OrthoDB" id="413402at2759"/>